<dbReference type="OrthoDB" id="3237351at2"/>
<dbReference type="CDD" id="cd05013">
    <property type="entry name" value="SIS_RpiR"/>
    <property type="match status" value="1"/>
</dbReference>
<dbReference type="Pfam" id="PF01380">
    <property type="entry name" value="SIS"/>
    <property type="match status" value="1"/>
</dbReference>
<dbReference type="GO" id="GO:1901135">
    <property type="term" value="P:carbohydrate derivative metabolic process"/>
    <property type="evidence" value="ECO:0007669"/>
    <property type="project" value="InterPro"/>
</dbReference>
<proteinExistence type="predicted"/>
<comment type="caution">
    <text evidence="6">The sequence shown here is derived from an EMBL/GenBank/DDBJ whole genome shotgun (WGS) entry which is preliminary data.</text>
</comment>
<dbReference type="PROSITE" id="PS51464">
    <property type="entry name" value="SIS"/>
    <property type="match status" value="1"/>
</dbReference>
<protein>
    <submittedName>
        <fullName evidence="6">MurR/RpiR family transcriptional regulator</fullName>
    </submittedName>
</protein>
<dbReference type="Pfam" id="PF01418">
    <property type="entry name" value="HTH_6"/>
    <property type="match status" value="1"/>
</dbReference>
<evidence type="ECO:0000259" key="5">
    <source>
        <dbReference type="PROSITE" id="PS51464"/>
    </source>
</evidence>
<feature type="domain" description="SIS" evidence="5">
    <location>
        <begin position="137"/>
        <end position="278"/>
    </location>
</feature>
<name>A0A5C4JM42_9HYPH</name>
<dbReference type="PANTHER" id="PTHR30514:SF18">
    <property type="entry name" value="RPIR-FAMILY TRANSCRIPTIONAL REGULATOR"/>
    <property type="match status" value="1"/>
</dbReference>
<dbReference type="AlphaFoldDB" id="A0A5C4JM42"/>
<keyword evidence="1" id="KW-0805">Transcription regulation</keyword>
<accession>A0A5C4JM42</accession>
<keyword evidence="2" id="KW-0238">DNA-binding</keyword>
<feature type="domain" description="HTH rpiR-type" evidence="4">
    <location>
        <begin position="16"/>
        <end position="92"/>
    </location>
</feature>
<dbReference type="Gene3D" id="1.10.10.10">
    <property type="entry name" value="Winged helix-like DNA-binding domain superfamily/Winged helix DNA-binding domain"/>
    <property type="match status" value="1"/>
</dbReference>
<dbReference type="GO" id="GO:0003677">
    <property type="term" value="F:DNA binding"/>
    <property type="evidence" value="ECO:0007669"/>
    <property type="project" value="UniProtKB-KW"/>
</dbReference>
<dbReference type="GO" id="GO:0003700">
    <property type="term" value="F:DNA-binding transcription factor activity"/>
    <property type="evidence" value="ECO:0007669"/>
    <property type="project" value="InterPro"/>
</dbReference>
<keyword evidence="3" id="KW-0804">Transcription</keyword>
<evidence type="ECO:0000313" key="6">
    <source>
        <dbReference type="EMBL" id="TNB46242.1"/>
    </source>
</evidence>
<dbReference type="InterPro" id="IPR001347">
    <property type="entry name" value="SIS_dom"/>
</dbReference>
<dbReference type="InterPro" id="IPR036388">
    <property type="entry name" value="WH-like_DNA-bd_sf"/>
</dbReference>
<dbReference type="InterPro" id="IPR035472">
    <property type="entry name" value="RpiR-like_SIS"/>
</dbReference>
<dbReference type="SUPFAM" id="SSF46689">
    <property type="entry name" value="Homeodomain-like"/>
    <property type="match status" value="1"/>
</dbReference>
<dbReference type="GO" id="GO:0097367">
    <property type="term" value="F:carbohydrate derivative binding"/>
    <property type="evidence" value="ECO:0007669"/>
    <property type="project" value="InterPro"/>
</dbReference>
<reference evidence="6 7" key="1">
    <citation type="submission" date="2019-06" db="EMBL/GenBank/DDBJ databases">
        <title>Martelella lutilitoris sp. nov., isolated from a tidal mudflat.</title>
        <authorList>
            <person name="Kim Y.-J."/>
        </authorList>
    </citation>
    <scope>NUCLEOTIDE SEQUENCE [LARGE SCALE GENOMIC DNA]</scope>
    <source>
        <strain evidence="6 7">GH2-6</strain>
    </source>
</reference>
<organism evidence="6 7">
    <name type="scientific">Martelella lutilitoris</name>
    <dbReference type="NCBI Taxonomy" id="2583532"/>
    <lineage>
        <taxon>Bacteria</taxon>
        <taxon>Pseudomonadati</taxon>
        <taxon>Pseudomonadota</taxon>
        <taxon>Alphaproteobacteria</taxon>
        <taxon>Hyphomicrobiales</taxon>
        <taxon>Aurantimonadaceae</taxon>
        <taxon>Martelella</taxon>
    </lineage>
</organism>
<dbReference type="RefSeq" id="WP_138750058.1">
    <property type="nucleotide sequence ID" value="NZ_VCLB01000011.1"/>
</dbReference>
<evidence type="ECO:0000259" key="4">
    <source>
        <dbReference type="PROSITE" id="PS51071"/>
    </source>
</evidence>
<evidence type="ECO:0000256" key="2">
    <source>
        <dbReference type="ARBA" id="ARBA00023125"/>
    </source>
</evidence>
<dbReference type="PROSITE" id="PS51071">
    <property type="entry name" value="HTH_RPIR"/>
    <property type="match status" value="1"/>
</dbReference>
<dbReference type="PANTHER" id="PTHR30514">
    <property type="entry name" value="GLUCOKINASE"/>
    <property type="match status" value="1"/>
</dbReference>
<gene>
    <name evidence="6" type="ORF">FF124_19005</name>
</gene>
<sequence>MVRSPGKPEGGQTVKRSLEARIYAIYSTLTPAEKRLADILLQYQMDLPSYTAGELAERAHVSKATAARLIRTLGYKTYPDAKRQIREDQHWGSPRAGLEGENEAFAKKPSIATTVQMDLDNIRATAEGLPPETLEAVSRAIVSARRVWIMGLRSGYGLAHQAAHYFTLMKSDVQVVPVGGGSYSHEIASIDKGDVLLVIAFRRRPRLLPTILKEARAAGATTVLITDLSASASAKAAEHVLRCRCQSPSPFNSFSAALTIINYLAWSVATTMGDASLKRYERIDWLVKRLDDVSTPQTPGGPV</sequence>
<dbReference type="InterPro" id="IPR046348">
    <property type="entry name" value="SIS_dom_sf"/>
</dbReference>
<dbReference type="Proteomes" id="UP000307874">
    <property type="component" value="Unassembled WGS sequence"/>
</dbReference>
<evidence type="ECO:0000313" key="7">
    <source>
        <dbReference type="Proteomes" id="UP000307874"/>
    </source>
</evidence>
<evidence type="ECO:0000256" key="1">
    <source>
        <dbReference type="ARBA" id="ARBA00023015"/>
    </source>
</evidence>
<dbReference type="InterPro" id="IPR009057">
    <property type="entry name" value="Homeodomain-like_sf"/>
</dbReference>
<dbReference type="EMBL" id="VCLB01000011">
    <property type="protein sequence ID" value="TNB46242.1"/>
    <property type="molecule type" value="Genomic_DNA"/>
</dbReference>
<dbReference type="InterPro" id="IPR000281">
    <property type="entry name" value="HTH_RpiR"/>
</dbReference>
<dbReference type="InterPro" id="IPR047640">
    <property type="entry name" value="RpiR-like"/>
</dbReference>
<dbReference type="SUPFAM" id="SSF53697">
    <property type="entry name" value="SIS domain"/>
    <property type="match status" value="1"/>
</dbReference>
<dbReference type="Gene3D" id="3.40.50.10490">
    <property type="entry name" value="Glucose-6-phosphate isomerase like protein, domain 1"/>
    <property type="match status" value="1"/>
</dbReference>
<keyword evidence="7" id="KW-1185">Reference proteome</keyword>
<evidence type="ECO:0000256" key="3">
    <source>
        <dbReference type="ARBA" id="ARBA00023163"/>
    </source>
</evidence>